<dbReference type="SUPFAM" id="SSF55729">
    <property type="entry name" value="Acyl-CoA N-acyltransferases (Nat)"/>
    <property type="match status" value="1"/>
</dbReference>
<evidence type="ECO:0000313" key="3">
    <source>
        <dbReference type="Proteomes" id="UP000260812"/>
    </source>
</evidence>
<comment type="caution">
    <text evidence="2">The sequence shown here is derived from an EMBL/GenBank/DDBJ whole genome shotgun (WGS) entry which is preliminary data.</text>
</comment>
<gene>
    <name evidence="2" type="ORF">DXC51_00600</name>
</gene>
<dbReference type="GeneID" id="86054200"/>
<proteinExistence type="predicted"/>
<keyword evidence="2" id="KW-0808">Transferase</keyword>
<dbReference type="InterPro" id="IPR016181">
    <property type="entry name" value="Acyl_CoA_acyltransferase"/>
</dbReference>
<name>A0A3E3ID09_9FIRM</name>
<evidence type="ECO:0000313" key="2">
    <source>
        <dbReference type="EMBL" id="RGE64871.1"/>
    </source>
</evidence>
<evidence type="ECO:0000259" key="1">
    <source>
        <dbReference type="PROSITE" id="PS51186"/>
    </source>
</evidence>
<dbReference type="PANTHER" id="PTHR43328">
    <property type="entry name" value="ACETYLTRANSFERASE-RELATED"/>
    <property type="match status" value="1"/>
</dbReference>
<dbReference type="Pfam" id="PF13302">
    <property type="entry name" value="Acetyltransf_3"/>
    <property type="match status" value="1"/>
</dbReference>
<dbReference type="GO" id="GO:0016747">
    <property type="term" value="F:acyltransferase activity, transferring groups other than amino-acyl groups"/>
    <property type="evidence" value="ECO:0007669"/>
    <property type="project" value="InterPro"/>
</dbReference>
<organism evidence="2 3">
    <name type="scientific">Eisenbergiella massiliensis</name>
    <dbReference type="NCBI Taxonomy" id="1720294"/>
    <lineage>
        <taxon>Bacteria</taxon>
        <taxon>Bacillati</taxon>
        <taxon>Bacillota</taxon>
        <taxon>Clostridia</taxon>
        <taxon>Lachnospirales</taxon>
        <taxon>Lachnospiraceae</taxon>
        <taxon>Eisenbergiella</taxon>
    </lineage>
</organism>
<protein>
    <submittedName>
        <fullName evidence="2">N-acetyltransferase</fullName>
    </submittedName>
</protein>
<sequence>MEFTLETWKKEHIPSVAKYADNEKIAGRLRDSFPYPYTEDDAEWFVQDCMEKEGITQLARAIIVNGEAVGSITVMLNDDVYCKSAELGYWLGEPFWRKGIMTKAVQLMCEEAFRRYKLVRIYAEPFSTNLASRGVLEKAGFELEGIKRKSIFKNGCIQDSYLYAVIHV</sequence>
<dbReference type="AlphaFoldDB" id="A0A3E3ID09"/>
<dbReference type="InterPro" id="IPR000182">
    <property type="entry name" value="GNAT_dom"/>
</dbReference>
<dbReference type="Gene3D" id="3.40.630.30">
    <property type="match status" value="1"/>
</dbReference>
<keyword evidence="3" id="KW-1185">Reference proteome</keyword>
<dbReference type="EMBL" id="QVLV01000001">
    <property type="protein sequence ID" value="RGE64871.1"/>
    <property type="molecule type" value="Genomic_DNA"/>
</dbReference>
<dbReference type="Proteomes" id="UP000260812">
    <property type="component" value="Unassembled WGS sequence"/>
</dbReference>
<dbReference type="PROSITE" id="PS51186">
    <property type="entry name" value="GNAT"/>
    <property type="match status" value="1"/>
</dbReference>
<reference evidence="2 3" key="1">
    <citation type="submission" date="2018-08" db="EMBL/GenBank/DDBJ databases">
        <title>A genome reference for cultivated species of the human gut microbiota.</title>
        <authorList>
            <person name="Zou Y."/>
            <person name="Xue W."/>
            <person name="Luo G."/>
        </authorList>
    </citation>
    <scope>NUCLEOTIDE SEQUENCE [LARGE SCALE GENOMIC DNA]</scope>
    <source>
        <strain evidence="2 3">TF05-5AC</strain>
    </source>
</reference>
<feature type="domain" description="N-acetyltransferase" evidence="1">
    <location>
        <begin position="11"/>
        <end position="168"/>
    </location>
</feature>
<dbReference type="RefSeq" id="WP_021637795.1">
    <property type="nucleotide sequence ID" value="NZ_CAMAZV010000116.1"/>
</dbReference>
<accession>A0A3E3ID09</accession>
<dbReference type="PANTHER" id="PTHR43328:SF1">
    <property type="entry name" value="N-ACETYLTRANSFERASE DOMAIN-CONTAINING PROTEIN"/>
    <property type="match status" value="1"/>
</dbReference>
<dbReference type="GeneID" id="97985421"/>